<name>A0A1B2M311_9GAMM</name>
<dbReference type="AlphaFoldDB" id="A0A1B2M311"/>
<dbReference type="RefSeq" id="WP_067558198.1">
    <property type="nucleotide sequence ID" value="NZ_CP016895.1"/>
</dbReference>
<protein>
    <submittedName>
        <fullName evidence="1">Uncharacterized protein</fullName>
    </submittedName>
</protein>
<gene>
    <name evidence="1" type="ORF">BFG52_15355</name>
</gene>
<keyword evidence="2" id="KW-1185">Reference proteome</keyword>
<evidence type="ECO:0000313" key="2">
    <source>
        <dbReference type="Proteomes" id="UP000093391"/>
    </source>
</evidence>
<dbReference type="Proteomes" id="UP000093391">
    <property type="component" value="Chromosome"/>
</dbReference>
<dbReference type="STRING" id="1789224.BFG52_15355"/>
<sequence length="188" mass="22120">MKPHHLSIVKGPFTTGRHQWMIPELLSEIEDKDFLKSISNYILDCHGLDIVDGYQFIVTDRSVFNIISHTNYLCYVVVADSDYFEDVPVFFENEWDENLKFDEMFLLGWTVNKYTEPAILYGKYPIKIQDNNTFIENENIINKWGLINEYSIAKKIAKENSSLDPYDEIWRPLAIFVDSYSMNKLKLL</sequence>
<evidence type="ECO:0000313" key="1">
    <source>
        <dbReference type="EMBL" id="AOA59585.1"/>
    </source>
</evidence>
<proteinExistence type="predicted"/>
<dbReference type="EMBL" id="CP016895">
    <property type="protein sequence ID" value="AOA59585.1"/>
    <property type="molecule type" value="Genomic_DNA"/>
</dbReference>
<accession>A0A1B2M311</accession>
<reference evidence="1 2" key="1">
    <citation type="submission" date="2016-08" db="EMBL/GenBank/DDBJ databases">
        <authorList>
            <person name="Seilhamer J.J."/>
        </authorList>
    </citation>
    <scope>NUCLEOTIDE SEQUENCE [LARGE SCALE GENOMIC DNA]</scope>
    <source>
        <strain evidence="1 2">BRTC-1</strain>
    </source>
</reference>
<organism evidence="1 2">
    <name type="scientific">Acinetobacter larvae</name>
    <dbReference type="NCBI Taxonomy" id="1789224"/>
    <lineage>
        <taxon>Bacteria</taxon>
        <taxon>Pseudomonadati</taxon>
        <taxon>Pseudomonadota</taxon>
        <taxon>Gammaproteobacteria</taxon>
        <taxon>Moraxellales</taxon>
        <taxon>Moraxellaceae</taxon>
        <taxon>Acinetobacter</taxon>
    </lineage>
</organism>
<dbReference type="KEGG" id="ala:BFG52_15355"/>